<feature type="transmembrane region" description="Helical" evidence="1">
    <location>
        <begin position="12"/>
        <end position="33"/>
    </location>
</feature>
<proteinExistence type="predicted"/>
<sequence length="36" mass="3725">MSTTRAWRTVGATVAGLALFGAIVTFLAFVIGLEPS</sequence>
<name>A0A0F0LLA0_9MICO</name>
<protein>
    <submittedName>
        <fullName evidence="2">Uncharacterized protein</fullName>
    </submittedName>
</protein>
<keyword evidence="1" id="KW-1133">Transmembrane helix</keyword>
<evidence type="ECO:0000313" key="2">
    <source>
        <dbReference type="EMBL" id="KJL33060.1"/>
    </source>
</evidence>
<keyword evidence="3" id="KW-1185">Reference proteome</keyword>
<organism evidence="2 3">
    <name type="scientific">Microbacterium azadirachtae</name>
    <dbReference type="NCBI Taxonomy" id="582680"/>
    <lineage>
        <taxon>Bacteria</taxon>
        <taxon>Bacillati</taxon>
        <taxon>Actinomycetota</taxon>
        <taxon>Actinomycetes</taxon>
        <taxon>Micrococcales</taxon>
        <taxon>Microbacteriaceae</taxon>
        <taxon>Microbacterium</taxon>
    </lineage>
</organism>
<dbReference type="Proteomes" id="UP000033740">
    <property type="component" value="Unassembled WGS sequence"/>
</dbReference>
<evidence type="ECO:0000256" key="1">
    <source>
        <dbReference type="SAM" id="Phobius"/>
    </source>
</evidence>
<keyword evidence="1" id="KW-0812">Transmembrane</keyword>
<evidence type="ECO:0000313" key="3">
    <source>
        <dbReference type="Proteomes" id="UP000033740"/>
    </source>
</evidence>
<comment type="caution">
    <text evidence="2">The sequence shown here is derived from an EMBL/GenBank/DDBJ whole genome shotgun (WGS) entry which is preliminary data.</text>
</comment>
<reference evidence="2 3" key="1">
    <citation type="submission" date="2015-02" db="EMBL/GenBank/DDBJ databases">
        <title>Draft genome sequences of ten Microbacterium spp. with emphasis on heavy metal contaminated environments.</title>
        <authorList>
            <person name="Corretto E."/>
        </authorList>
    </citation>
    <scope>NUCLEOTIDE SEQUENCE [LARGE SCALE GENOMIC DNA]</scope>
    <source>
        <strain evidence="2 3">ARN176</strain>
    </source>
</reference>
<keyword evidence="1" id="KW-0472">Membrane</keyword>
<dbReference type="AlphaFoldDB" id="A0A0F0LLA0"/>
<dbReference type="EMBL" id="JYIX01000035">
    <property type="protein sequence ID" value="KJL33060.1"/>
    <property type="molecule type" value="Genomic_DNA"/>
</dbReference>
<gene>
    <name evidence="2" type="ORF">RS86_02237</name>
</gene>
<dbReference type="PATRIC" id="fig|582680.6.peg.2302"/>
<dbReference type="STRING" id="582680.RS86_02237"/>
<accession>A0A0F0LLA0</accession>